<dbReference type="SUPFAM" id="SSF64518">
    <property type="entry name" value="Phase 1 flagellin"/>
    <property type="match status" value="1"/>
</dbReference>
<dbReference type="InterPro" id="IPR001444">
    <property type="entry name" value="Flag_bb_rod_N"/>
</dbReference>
<dbReference type="InterPro" id="IPR053927">
    <property type="entry name" value="FlgK_helical"/>
</dbReference>
<evidence type="ECO:0000256" key="2">
    <source>
        <dbReference type="ARBA" id="ARBA00004613"/>
    </source>
</evidence>
<evidence type="ECO:0000256" key="6">
    <source>
        <dbReference type="ARBA" id="ARBA00023143"/>
    </source>
</evidence>
<feature type="domain" description="Flagellar hook-associated protein FlgK helical" evidence="9">
    <location>
        <begin position="90"/>
        <end position="309"/>
    </location>
</feature>
<dbReference type="EMBL" id="JAYLLH010000009">
    <property type="protein sequence ID" value="MEC3861285.1"/>
    <property type="molecule type" value="Genomic_DNA"/>
</dbReference>
<sequence>MSLSGALSNAMSGISANARAASLVSDNIANALTPGYGRRELVTQSDNVATHGGVQVSGVIRHSDPVLLAERRLADAQAEGQAVLAGNAQKLEMLVGSPLDETSLTGLLDAFDASLISAAADPSATLRLTQVSRSALAISGRLNDLTNSVQSSRRDAEASIAAQVSRLNGALERIADLNTRISQMENAGQDNSVYVDQRQLEIDSVGEMLSIRVVARDRGEVAIFSTGGAVLLEGSPAQFAFTRANEIAPHMTQANGLLSGLLMNGEPVATGPDGRTGGGTLAAAFQIRDQETVGFQAKLDGLALDLAQRLGAGGPDSTLIPGDPGIFTDNGAAVTAADLTGLAGRLTLNAAVAPGAQTVWKLRDGLGASTPGTVGDAGLLNGYRDALSTVTAPTATALGGITQDAFGHFSDLVTGIADARISAERDLAFARGQQLALQEQELAEGVDTDHEMQLLLKIEQNYAANAQVIRVLDDLMQQLLQI</sequence>
<evidence type="ECO:0000313" key="10">
    <source>
        <dbReference type="EMBL" id="MEC3861285.1"/>
    </source>
</evidence>
<protein>
    <recommendedName>
        <fullName evidence="4">Flagellar hook-associated protein 1</fullName>
    </recommendedName>
</protein>
<comment type="similarity">
    <text evidence="3">Belongs to the flagella basal body rod proteins family.</text>
</comment>
<dbReference type="Pfam" id="PF06429">
    <property type="entry name" value="Flg_bbr_C"/>
    <property type="match status" value="1"/>
</dbReference>
<dbReference type="InterPro" id="IPR002371">
    <property type="entry name" value="FlgK"/>
</dbReference>
<evidence type="ECO:0000313" key="11">
    <source>
        <dbReference type="Proteomes" id="UP001348149"/>
    </source>
</evidence>
<keyword evidence="10" id="KW-0966">Cell projection</keyword>
<comment type="caution">
    <text evidence="10">The sequence shown here is derived from an EMBL/GenBank/DDBJ whole genome shotgun (WGS) entry which is preliminary data.</text>
</comment>
<dbReference type="Pfam" id="PF00460">
    <property type="entry name" value="Flg_bb_rod"/>
    <property type="match status" value="1"/>
</dbReference>
<organism evidence="10 11">
    <name type="scientific">Mesobacterium hydrothermale</name>
    <dbReference type="NCBI Taxonomy" id="3111907"/>
    <lineage>
        <taxon>Bacteria</taxon>
        <taxon>Pseudomonadati</taxon>
        <taxon>Pseudomonadota</taxon>
        <taxon>Alphaproteobacteria</taxon>
        <taxon>Rhodobacterales</taxon>
        <taxon>Roseobacteraceae</taxon>
        <taxon>Mesobacterium</taxon>
    </lineage>
</organism>
<dbReference type="Pfam" id="PF22638">
    <property type="entry name" value="FlgK_D1"/>
    <property type="match status" value="1"/>
</dbReference>
<accession>A0ABU6HFP7</accession>
<keyword evidence="6" id="KW-0975">Bacterial flagellum</keyword>
<comment type="subcellular location">
    <subcellularLocation>
        <location evidence="1">Bacterial flagellum basal body</location>
    </subcellularLocation>
    <subcellularLocation>
        <location evidence="2">Secreted</location>
    </subcellularLocation>
</comment>
<dbReference type="PANTHER" id="PTHR30033">
    <property type="entry name" value="FLAGELLAR HOOK-ASSOCIATED PROTEIN 1"/>
    <property type="match status" value="1"/>
</dbReference>
<evidence type="ECO:0000256" key="1">
    <source>
        <dbReference type="ARBA" id="ARBA00004117"/>
    </source>
</evidence>
<reference evidence="10 11" key="1">
    <citation type="submission" date="2024-01" db="EMBL/GenBank/DDBJ databases">
        <title>Mesobacterium rodlantinim sp. nov., isolated from shallow sea hydrothermal systems off Kueishantao Island.</title>
        <authorList>
            <person name="Su Z."/>
            <person name="Tang K."/>
        </authorList>
    </citation>
    <scope>NUCLEOTIDE SEQUENCE [LARGE SCALE GENOMIC DNA]</scope>
    <source>
        <strain evidence="10 11">TK19101</strain>
    </source>
</reference>
<dbReference type="InterPro" id="IPR010930">
    <property type="entry name" value="Flg_bb/hook_C_dom"/>
</dbReference>
<evidence type="ECO:0000259" key="8">
    <source>
        <dbReference type="Pfam" id="PF06429"/>
    </source>
</evidence>
<keyword evidence="5" id="KW-0964">Secreted</keyword>
<evidence type="ECO:0000259" key="9">
    <source>
        <dbReference type="Pfam" id="PF22638"/>
    </source>
</evidence>
<evidence type="ECO:0000256" key="5">
    <source>
        <dbReference type="ARBA" id="ARBA00022525"/>
    </source>
</evidence>
<feature type="domain" description="Flagellar basal-body/hook protein C-terminal" evidence="8">
    <location>
        <begin position="445"/>
        <end position="482"/>
    </location>
</feature>
<evidence type="ECO:0000256" key="4">
    <source>
        <dbReference type="ARBA" id="ARBA00016244"/>
    </source>
</evidence>
<dbReference type="Proteomes" id="UP001348149">
    <property type="component" value="Unassembled WGS sequence"/>
</dbReference>
<evidence type="ECO:0000259" key="7">
    <source>
        <dbReference type="Pfam" id="PF00460"/>
    </source>
</evidence>
<gene>
    <name evidence="10" type="primary">flgK</name>
    <name evidence="10" type="ORF">VK792_08315</name>
</gene>
<keyword evidence="10" id="KW-0969">Cilium</keyword>
<keyword evidence="11" id="KW-1185">Reference proteome</keyword>
<evidence type="ECO:0000256" key="3">
    <source>
        <dbReference type="ARBA" id="ARBA00009677"/>
    </source>
</evidence>
<dbReference type="PANTHER" id="PTHR30033:SF1">
    <property type="entry name" value="FLAGELLAR HOOK-ASSOCIATED PROTEIN 1"/>
    <property type="match status" value="1"/>
</dbReference>
<dbReference type="NCBIfam" id="TIGR02492">
    <property type="entry name" value="flgK_ends"/>
    <property type="match status" value="1"/>
</dbReference>
<dbReference type="RefSeq" id="WP_326297002.1">
    <property type="nucleotide sequence ID" value="NZ_JAYLLH010000009.1"/>
</dbReference>
<feature type="domain" description="Flagellar basal body rod protein N-terminal" evidence="7">
    <location>
        <begin position="7"/>
        <end position="36"/>
    </location>
</feature>
<name>A0ABU6HFP7_9RHOB</name>
<proteinExistence type="inferred from homology"/>
<keyword evidence="10" id="KW-0282">Flagellum</keyword>